<accession>A0ABR4NYI2</accession>
<keyword evidence="3" id="KW-1185">Reference proteome</keyword>
<name>A0ABR4NYI2_9SACH</name>
<dbReference type="Pfam" id="PF17321">
    <property type="entry name" value="Vac17"/>
    <property type="match status" value="1"/>
</dbReference>
<sequence>MASLEDITERLLLRSTEAIEQLDDWIAQQDRSKYGLGDVDELDAKYNEFMDQLNSLFIRSQYIKDKIKHERNQKRNSVVAKKNCLDNLLLEFKDITLSLNEIAEKQKDIFGDDLQEYKSPQSTSTKSSMDSFEPKPLKIIKRTSVVPEIATIQSPPKKKIISFHPIQDNMSVTDYTSMPSSPMKRTRATFSSPKKSLHPAKSFDTGLGHSRPKSKDVSDFDRFFKDRQRLSLTFGNNSINDGEDNESDCYSDEETVIFSSNVPIAENEEKDGAQQLRRCNSHESVLSVNHRYMPTNNISKKRFYPLETISQNSSSRNFTSPSIQSVQVRGTSTFSRFTKPDLYPTTGSKPSTSSKELLSSVMATTNTSTDRSNKLTFFDKFSNMFGFSATNPDSKRSANSNLPKRIPSQNFVSVEDINEALNTNILA</sequence>
<proteinExistence type="predicted"/>
<organism evidence="2 3">
    <name type="scientific">Nakaseomyces bracarensis</name>
    <dbReference type="NCBI Taxonomy" id="273131"/>
    <lineage>
        <taxon>Eukaryota</taxon>
        <taxon>Fungi</taxon>
        <taxon>Dikarya</taxon>
        <taxon>Ascomycota</taxon>
        <taxon>Saccharomycotina</taxon>
        <taxon>Saccharomycetes</taxon>
        <taxon>Saccharomycetales</taxon>
        <taxon>Saccharomycetaceae</taxon>
        <taxon>Nakaseomyces</taxon>
    </lineage>
</organism>
<dbReference type="Proteomes" id="UP001623330">
    <property type="component" value="Unassembled WGS sequence"/>
</dbReference>
<dbReference type="EMBL" id="JBEVYD010000003">
    <property type="protein sequence ID" value="KAL3234235.1"/>
    <property type="molecule type" value="Genomic_DNA"/>
</dbReference>
<comment type="caution">
    <text evidence="2">The sequence shown here is derived from an EMBL/GenBank/DDBJ whole genome shotgun (WGS) entry which is preliminary data.</text>
</comment>
<feature type="region of interest" description="Disordered" evidence="1">
    <location>
        <begin position="176"/>
        <end position="217"/>
    </location>
</feature>
<evidence type="ECO:0000313" key="3">
    <source>
        <dbReference type="Proteomes" id="UP001623330"/>
    </source>
</evidence>
<protein>
    <submittedName>
        <fullName evidence="2">Vacuole-related protein 17</fullName>
    </submittedName>
</protein>
<gene>
    <name evidence="2" type="ORF">RNJ44_02997</name>
</gene>
<evidence type="ECO:0000313" key="2">
    <source>
        <dbReference type="EMBL" id="KAL3234235.1"/>
    </source>
</evidence>
<evidence type="ECO:0000256" key="1">
    <source>
        <dbReference type="SAM" id="MobiDB-lite"/>
    </source>
</evidence>
<reference evidence="2 3" key="1">
    <citation type="submission" date="2024-05" db="EMBL/GenBank/DDBJ databases">
        <title>Long read based assembly of the Candida bracarensis genome reveals expanded adhesin content.</title>
        <authorList>
            <person name="Marcet-Houben M."/>
            <person name="Ksiezopolska E."/>
            <person name="Gabaldon T."/>
        </authorList>
    </citation>
    <scope>NUCLEOTIDE SEQUENCE [LARGE SCALE GENOMIC DNA]</scope>
    <source>
        <strain evidence="2 3">CBM6</strain>
    </source>
</reference>
<dbReference type="InterPro" id="IPR035293">
    <property type="entry name" value="Vac17"/>
</dbReference>